<keyword evidence="2" id="KW-1185">Reference proteome</keyword>
<protein>
    <recommendedName>
        <fullName evidence="3">XRE family transcriptional regulator</fullName>
    </recommendedName>
</protein>
<dbReference type="EMBL" id="JACYFS010000001">
    <property type="protein sequence ID" value="MBD8081093.1"/>
    <property type="molecule type" value="Genomic_DNA"/>
</dbReference>
<gene>
    <name evidence="1" type="ORF">IC610_01510</name>
</gene>
<evidence type="ECO:0000313" key="2">
    <source>
        <dbReference type="Proteomes" id="UP000637299"/>
    </source>
</evidence>
<evidence type="ECO:0008006" key="3">
    <source>
        <dbReference type="Google" id="ProtNLM"/>
    </source>
</evidence>
<dbReference type="RefSeq" id="WP_191734909.1">
    <property type="nucleotide sequence ID" value="NZ_JACYFS010000001.1"/>
</dbReference>
<comment type="caution">
    <text evidence="1">The sequence shown here is derived from an EMBL/GenBank/DDBJ whole genome shotgun (WGS) entry which is preliminary data.</text>
</comment>
<evidence type="ECO:0000313" key="1">
    <source>
        <dbReference type="EMBL" id="MBD8081093.1"/>
    </source>
</evidence>
<organism evidence="1 2">
    <name type="scientific">Chryseobacterium caseinilyticum</name>
    <dbReference type="NCBI Taxonomy" id="2771428"/>
    <lineage>
        <taxon>Bacteria</taxon>
        <taxon>Pseudomonadati</taxon>
        <taxon>Bacteroidota</taxon>
        <taxon>Flavobacteriia</taxon>
        <taxon>Flavobacteriales</taxon>
        <taxon>Weeksellaceae</taxon>
        <taxon>Chryseobacterium group</taxon>
        <taxon>Chryseobacterium</taxon>
    </lineage>
</organism>
<name>A0ABR8Z766_9FLAO</name>
<dbReference type="Proteomes" id="UP000637299">
    <property type="component" value="Unassembled WGS sequence"/>
</dbReference>
<sequence length="73" mass="8525">MNKTKVKKIDSNIEESFKIIDEYLPSRYTAEVKKEVPDVTEESIRQVKSRRTGDIKIIAALLKVARRYETILK</sequence>
<reference evidence="1 2" key="1">
    <citation type="submission" date="2020-09" db="EMBL/GenBank/DDBJ databases">
        <title>Genome seq and assembly of Chryseobacterium sp.</title>
        <authorList>
            <person name="Chhetri G."/>
        </authorList>
    </citation>
    <scope>NUCLEOTIDE SEQUENCE [LARGE SCALE GENOMIC DNA]</scope>
    <source>
        <strain evidence="1 2">GCR10</strain>
    </source>
</reference>
<proteinExistence type="predicted"/>
<accession>A0ABR8Z766</accession>